<dbReference type="Proteomes" id="UP000053573">
    <property type="component" value="Unassembled WGS sequence"/>
</dbReference>
<dbReference type="AlphaFoldDB" id="A0A0H1BFG5"/>
<proteinExistence type="predicted"/>
<evidence type="ECO:0000313" key="2">
    <source>
        <dbReference type="Proteomes" id="UP000053573"/>
    </source>
</evidence>
<reference evidence="2" key="1">
    <citation type="journal article" date="2015" name="PLoS Genet.">
        <title>The dynamic genome and transcriptome of the human fungal pathogen Blastomyces and close relative Emmonsia.</title>
        <authorList>
            <person name="Munoz J.F."/>
            <person name="Gauthier G.M."/>
            <person name="Desjardins C.A."/>
            <person name="Gallo J.E."/>
            <person name="Holder J."/>
            <person name="Sullivan T.D."/>
            <person name="Marty A.J."/>
            <person name="Carmen J.C."/>
            <person name="Chen Z."/>
            <person name="Ding L."/>
            <person name="Gujja S."/>
            <person name="Magrini V."/>
            <person name="Misas E."/>
            <person name="Mitreva M."/>
            <person name="Priest M."/>
            <person name="Saif S."/>
            <person name="Whiston E.A."/>
            <person name="Young S."/>
            <person name="Zeng Q."/>
            <person name="Goldman W.E."/>
            <person name="Mardis E.R."/>
            <person name="Taylor J.W."/>
            <person name="McEwen J.G."/>
            <person name="Clay O.K."/>
            <person name="Klein B.S."/>
            <person name="Cuomo C.A."/>
        </authorList>
    </citation>
    <scope>NUCLEOTIDE SEQUENCE [LARGE SCALE GENOMIC DNA]</scope>
    <source>
        <strain evidence="2">UAMH 139</strain>
    </source>
</reference>
<evidence type="ECO:0000313" key="1">
    <source>
        <dbReference type="EMBL" id="KLJ10125.1"/>
    </source>
</evidence>
<gene>
    <name evidence="1" type="ORF">EMPG_14480</name>
</gene>
<sequence>MRLRMMRLERELKSIPPMRNLSSSLLFVTCMHMYSTWCLPAFVLEGTPVHAVQIRGQGCG</sequence>
<feature type="non-terminal residue" evidence="1">
    <location>
        <position position="60"/>
    </location>
</feature>
<accession>A0A0H1BFG5</accession>
<dbReference type="EMBL" id="LDEV01002154">
    <property type="protein sequence ID" value="KLJ10125.1"/>
    <property type="molecule type" value="Genomic_DNA"/>
</dbReference>
<keyword evidence="2" id="KW-1185">Reference proteome</keyword>
<protein>
    <submittedName>
        <fullName evidence="1">Uncharacterized protein</fullName>
    </submittedName>
</protein>
<name>A0A0H1BFG5_9EURO</name>
<organism evidence="1 2">
    <name type="scientific">Blastomyces silverae</name>
    <dbReference type="NCBI Taxonomy" id="2060906"/>
    <lineage>
        <taxon>Eukaryota</taxon>
        <taxon>Fungi</taxon>
        <taxon>Dikarya</taxon>
        <taxon>Ascomycota</taxon>
        <taxon>Pezizomycotina</taxon>
        <taxon>Eurotiomycetes</taxon>
        <taxon>Eurotiomycetidae</taxon>
        <taxon>Onygenales</taxon>
        <taxon>Ajellomycetaceae</taxon>
        <taxon>Blastomyces</taxon>
    </lineage>
</organism>
<comment type="caution">
    <text evidence="1">The sequence shown here is derived from an EMBL/GenBank/DDBJ whole genome shotgun (WGS) entry which is preliminary data.</text>
</comment>